<name>A0A7D6ZPD6_9NOCA</name>
<evidence type="ECO:0000313" key="3">
    <source>
        <dbReference type="EMBL" id="QLY32123.1"/>
    </source>
</evidence>
<feature type="compositionally biased region" description="Low complexity" evidence="1">
    <location>
        <begin position="1"/>
        <end position="24"/>
    </location>
</feature>
<feature type="region of interest" description="Disordered" evidence="1">
    <location>
        <begin position="1"/>
        <end position="31"/>
    </location>
</feature>
<gene>
    <name evidence="3" type="ORF">H0264_07520</name>
</gene>
<accession>A0A7D6ZPD6</accession>
<dbReference type="Proteomes" id="UP000515512">
    <property type="component" value="Chromosome"/>
</dbReference>
<keyword evidence="2" id="KW-0812">Transmembrane</keyword>
<dbReference type="EMBL" id="CP059399">
    <property type="protein sequence ID" value="QLY32123.1"/>
    <property type="molecule type" value="Genomic_DNA"/>
</dbReference>
<evidence type="ECO:0000256" key="2">
    <source>
        <dbReference type="SAM" id="Phobius"/>
    </source>
</evidence>
<proteinExistence type="predicted"/>
<feature type="region of interest" description="Disordered" evidence="1">
    <location>
        <begin position="227"/>
        <end position="314"/>
    </location>
</feature>
<protein>
    <submittedName>
        <fullName evidence="3">DUF3105 domain-containing protein</fullName>
    </submittedName>
</protein>
<evidence type="ECO:0000313" key="4">
    <source>
        <dbReference type="Proteomes" id="UP000515512"/>
    </source>
</evidence>
<sequence length="314" mass="32349">MPSRTSAKSAKAIKAAGKSSPSLRKGGGGGKLPTKKNIPWMTIGAGVVIVALIGAIAAYIVPKYRAQDELKNPAAYIDGTVQKSYDAGLHVASTQRVAYDQAPAFGGPHDSSWAACTGVVYAKAIRTENAVHSLEHGAVWITYNPDKLDAASVDTLKKKVEGQPYMLMSPYPNLDKPISLQAWGHQLKVEKADDSRVDRFIKDLRLNPNTYPEVGASCANPTFDVNNPPAFDPSAPGPDAVPMDGKGLTPDTSELGGTGGLPGGGMPGGTLGGSGLGGLDGSGLPTDLFPTVPVPADGQTEIPLPGTDAPAAGQ</sequence>
<feature type="transmembrane region" description="Helical" evidence="2">
    <location>
        <begin position="38"/>
        <end position="61"/>
    </location>
</feature>
<organism evidence="3 4">
    <name type="scientific">Nocardia huaxiensis</name>
    <dbReference type="NCBI Taxonomy" id="2755382"/>
    <lineage>
        <taxon>Bacteria</taxon>
        <taxon>Bacillati</taxon>
        <taxon>Actinomycetota</taxon>
        <taxon>Actinomycetes</taxon>
        <taxon>Mycobacteriales</taxon>
        <taxon>Nocardiaceae</taxon>
        <taxon>Nocardia</taxon>
    </lineage>
</organism>
<dbReference type="InterPro" id="IPR021454">
    <property type="entry name" value="DUF3105"/>
</dbReference>
<feature type="compositionally biased region" description="Gly residues" evidence="1">
    <location>
        <begin position="256"/>
        <end position="281"/>
    </location>
</feature>
<keyword evidence="2" id="KW-1133">Transmembrane helix</keyword>
<dbReference type="Pfam" id="PF11303">
    <property type="entry name" value="DUF3105"/>
    <property type="match status" value="1"/>
</dbReference>
<reference evidence="3 4" key="1">
    <citation type="submission" date="2020-07" db="EMBL/GenBank/DDBJ databases">
        <authorList>
            <person name="Zhuang K."/>
            <person name="Ran Y."/>
        </authorList>
    </citation>
    <scope>NUCLEOTIDE SEQUENCE [LARGE SCALE GENOMIC DNA]</scope>
    <source>
        <strain evidence="3 4">WCH-YHL-001</strain>
    </source>
</reference>
<evidence type="ECO:0000256" key="1">
    <source>
        <dbReference type="SAM" id="MobiDB-lite"/>
    </source>
</evidence>
<dbReference type="KEGG" id="nhu:H0264_07520"/>
<dbReference type="AlphaFoldDB" id="A0A7D6ZPD6"/>
<keyword evidence="4" id="KW-1185">Reference proteome</keyword>
<dbReference type="RefSeq" id="WP_181583296.1">
    <property type="nucleotide sequence ID" value="NZ_CP059399.1"/>
</dbReference>
<keyword evidence="2" id="KW-0472">Membrane</keyword>